<dbReference type="GO" id="GO:0035438">
    <property type="term" value="F:cyclic-di-GMP binding"/>
    <property type="evidence" value="ECO:0007669"/>
    <property type="project" value="InterPro"/>
</dbReference>
<evidence type="ECO:0000259" key="1">
    <source>
        <dbReference type="Pfam" id="PF07238"/>
    </source>
</evidence>
<name>A0A089NHY3_9BACL</name>
<dbReference type="Gene3D" id="2.40.10.220">
    <property type="entry name" value="predicted glycosyltransferase like domains"/>
    <property type="match status" value="1"/>
</dbReference>
<organism evidence="2 3">
    <name type="scientific">Paenibacillus graminis</name>
    <dbReference type="NCBI Taxonomy" id="189425"/>
    <lineage>
        <taxon>Bacteria</taxon>
        <taxon>Bacillati</taxon>
        <taxon>Bacillota</taxon>
        <taxon>Bacilli</taxon>
        <taxon>Bacillales</taxon>
        <taxon>Paenibacillaceae</taxon>
        <taxon>Paenibacillus</taxon>
    </lineage>
</organism>
<dbReference type="KEGG" id="pgm:PGRAT_14335"/>
<dbReference type="SUPFAM" id="SSF141371">
    <property type="entry name" value="PilZ domain-like"/>
    <property type="match status" value="1"/>
</dbReference>
<feature type="domain" description="PilZ" evidence="1">
    <location>
        <begin position="35"/>
        <end position="109"/>
    </location>
</feature>
<dbReference type="HOGENOM" id="CLU_159765_0_0_9"/>
<keyword evidence="3" id="KW-1185">Reference proteome</keyword>
<dbReference type="Pfam" id="PF07238">
    <property type="entry name" value="PilZ"/>
    <property type="match status" value="1"/>
</dbReference>
<dbReference type="EMBL" id="CP009287">
    <property type="protein sequence ID" value="AIQ68664.1"/>
    <property type="molecule type" value="Genomic_DNA"/>
</dbReference>
<dbReference type="OrthoDB" id="2354159at2"/>
<sequence length="125" mass="14280">MNNNRRTEPFRYTLKEPAPVDLHILTINGIPVPPKPVNAVLYDISRSGCHLAFPLNVNPEINLVRVGMEMVLSAESMYIEGTLKWNREQDATFHYGIQMDIPEEDRDRLPSVLRRLAGEGKILVR</sequence>
<proteinExistence type="predicted"/>
<reference evidence="2 3" key="1">
    <citation type="submission" date="2014-08" db="EMBL/GenBank/DDBJ databases">
        <title>Comparative genomics of the Paenibacillus odorifer group.</title>
        <authorList>
            <person name="den Bakker H.C."/>
            <person name="Tsai Y.-C."/>
            <person name="Martin N."/>
            <person name="Korlach J."/>
            <person name="Wiedmann M."/>
        </authorList>
    </citation>
    <scope>NUCLEOTIDE SEQUENCE [LARGE SCALE GENOMIC DNA]</scope>
    <source>
        <strain evidence="2 3">DSM 15220</strain>
    </source>
</reference>
<dbReference type="RefSeq" id="WP_025704153.1">
    <property type="nucleotide sequence ID" value="NZ_CP009287.1"/>
</dbReference>
<dbReference type="Proteomes" id="UP000029500">
    <property type="component" value="Chromosome"/>
</dbReference>
<dbReference type="eggNOG" id="ENOG5033BDD">
    <property type="taxonomic scope" value="Bacteria"/>
</dbReference>
<protein>
    <recommendedName>
        <fullName evidence="1">PilZ domain-containing protein</fullName>
    </recommendedName>
</protein>
<evidence type="ECO:0000313" key="2">
    <source>
        <dbReference type="EMBL" id="AIQ68664.1"/>
    </source>
</evidence>
<dbReference type="InterPro" id="IPR009875">
    <property type="entry name" value="PilZ_domain"/>
</dbReference>
<gene>
    <name evidence="2" type="ORF">PGRAT_14335</name>
</gene>
<accession>A0A089NHY3</accession>
<evidence type="ECO:0000313" key="3">
    <source>
        <dbReference type="Proteomes" id="UP000029500"/>
    </source>
</evidence>
<dbReference type="AlphaFoldDB" id="A0A089NHY3"/>